<sequence>MIVPVALFQGNFVTAIISSTFNSLKAAETLRFNRHTCYLQHQDNIATFY</sequence>
<name>A0AAJ8WW96_SALET</name>
<accession>A0AAJ8WW96</accession>
<dbReference type="AlphaFoldDB" id="A0AAJ8WW96"/>
<evidence type="ECO:0000313" key="2">
    <source>
        <dbReference type="Proteomes" id="UP000003971"/>
    </source>
</evidence>
<gene>
    <name evidence="1" type="ORF">SCA50_2514</name>
</gene>
<proteinExistence type="predicted"/>
<dbReference type="Proteomes" id="UP000003971">
    <property type="component" value="Chromosome"/>
</dbReference>
<reference evidence="1 2" key="1">
    <citation type="journal article" date="2011" name="J. Bacteriol.">
        <title>Genome sequences of Salmonella enterica serovar typhimurium, Choleraesuis, Dublin, and Gallinarum strains of well- defined virulence in food-producing animals.</title>
        <authorList>
            <person name="Richardson E.J."/>
            <person name="Limaye B."/>
            <person name="Inamdar H."/>
            <person name="Datta A."/>
            <person name="Manjari K.S."/>
            <person name="Pullinger G.D."/>
            <person name="Thomson N.R."/>
            <person name="Joshi R.R."/>
            <person name="Watson M."/>
            <person name="Stevens M.P."/>
        </authorList>
    </citation>
    <scope>NUCLEOTIDE SEQUENCE [LARGE SCALE GENOMIC DNA]</scope>
    <source>
        <strain evidence="1">A50</strain>
    </source>
</reference>
<dbReference type="EMBL" id="CM001062">
    <property type="protein sequence ID" value="EFZ06977.1"/>
    <property type="molecule type" value="Genomic_DNA"/>
</dbReference>
<evidence type="ECO:0000313" key="1">
    <source>
        <dbReference type="EMBL" id="EFZ06977.1"/>
    </source>
</evidence>
<organism evidence="1 2">
    <name type="scientific">Salmonella enterica subsp. enterica serovar Choleraesuis str. SCSA50</name>
    <dbReference type="NCBI Taxonomy" id="904139"/>
    <lineage>
        <taxon>Bacteria</taxon>
        <taxon>Pseudomonadati</taxon>
        <taxon>Pseudomonadota</taxon>
        <taxon>Gammaproteobacteria</taxon>
        <taxon>Enterobacterales</taxon>
        <taxon>Enterobacteriaceae</taxon>
        <taxon>Salmonella</taxon>
    </lineage>
</organism>
<protein>
    <submittedName>
        <fullName evidence="1">Uncharacterized protein</fullName>
    </submittedName>
</protein>